<comment type="caution">
    <text evidence="2">The sequence shown here is derived from an EMBL/GenBank/DDBJ whole genome shotgun (WGS) entry which is preliminary data.</text>
</comment>
<feature type="domain" description="N-acetyltransferase" evidence="1">
    <location>
        <begin position="7"/>
        <end position="164"/>
    </location>
</feature>
<dbReference type="InterPro" id="IPR051531">
    <property type="entry name" value="N-acetyltransferase"/>
</dbReference>
<dbReference type="InterPro" id="IPR016181">
    <property type="entry name" value="Acyl_CoA_acyltransferase"/>
</dbReference>
<organism evidence="2 3">
    <name type="scientific">Thalassospira profundimaris</name>
    <dbReference type="NCBI Taxonomy" id="502049"/>
    <lineage>
        <taxon>Bacteria</taxon>
        <taxon>Pseudomonadati</taxon>
        <taxon>Pseudomonadota</taxon>
        <taxon>Alphaproteobacteria</taxon>
        <taxon>Rhodospirillales</taxon>
        <taxon>Thalassospiraceae</taxon>
        <taxon>Thalassospira</taxon>
    </lineage>
</organism>
<dbReference type="PANTHER" id="PTHR43792:SF1">
    <property type="entry name" value="N-ACETYLTRANSFERASE DOMAIN-CONTAINING PROTEIN"/>
    <property type="match status" value="1"/>
</dbReference>
<evidence type="ECO:0000313" key="3">
    <source>
        <dbReference type="Proteomes" id="UP000252517"/>
    </source>
</evidence>
<dbReference type="PROSITE" id="PS51186">
    <property type="entry name" value="GNAT"/>
    <property type="match status" value="1"/>
</dbReference>
<sequence>MWKTSRLRLRAPQEDDFAFLQDMFSRPELTRHRPDPTPDDETASRERLTRDMAHWAEYGFGRWAVLQGGQRIGFGGVAQSQYYDGLNLFYHLHPDYWGHGYAIEIARAAVSFARDELRAPLIIGLARSVNAASQRVLVRAGLVYQREVMLHGALTGLFELRTGQ</sequence>
<dbReference type="OrthoDB" id="6293260at2"/>
<protein>
    <submittedName>
        <fullName evidence="2">GNAT family acetyltransferase</fullName>
    </submittedName>
</protein>
<dbReference type="GO" id="GO:0016747">
    <property type="term" value="F:acyltransferase activity, transferring groups other than amino-acyl groups"/>
    <property type="evidence" value="ECO:0007669"/>
    <property type="project" value="InterPro"/>
</dbReference>
<keyword evidence="2" id="KW-0808">Transferase</keyword>
<evidence type="ECO:0000313" key="2">
    <source>
        <dbReference type="EMBL" id="RCK43883.1"/>
    </source>
</evidence>
<dbReference type="EMBL" id="JPWH01000023">
    <property type="protein sequence ID" value="RCK43883.1"/>
    <property type="molecule type" value="Genomic_DNA"/>
</dbReference>
<gene>
    <name evidence="2" type="ORF">TH25_20810</name>
</gene>
<dbReference type="Gene3D" id="3.40.630.30">
    <property type="match status" value="1"/>
</dbReference>
<name>A0A367WR11_9PROT</name>
<proteinExistence type="predicted"/>
<dbReference type="AlphaFoldDB" id="A0A367WR11"/>
<accession>A0A367WR11</accession>
<dbReference type="SUPFAM" id="SSF55729">
    <property type="entry name" value="Acyl-CoA N-acyltransferases (Nat)"/>
    <property type="match status" value="1"/>
</dbReference>
<dbReference type="PANTHER" id="PTHR43792">
    <property type="entry name" value="GNAT FAMILY, PUTATIVE (AFU_ORTHOLOGUE AFUA_3G00765)-RELATED-RELATED"/>
    <property type="match status" value="1"/>
</dbReference>
<dbReference type="Proteomes" id="UP000252517">
    <property type="component" value="Unassembled WGS sequence"/>
</dbReference>
<dbReference type="InterPro" id="IPR000182">
    <property type="entry name" value="GNAT_dom"/>
</dbReference>
<dbReference type="Pfam" id="PF13302">
    <property type="entry name" value="Acetyltransf_3"/>
    <property type="match status" value="1"/>
</dbReference>
<evidence type="ECO:0000259" key="1">
    <source>
        <dbReference type="PROSITE" id="PS51186"/>
    </source>
</evidence>
<reference evidence="2 3" key="1">
    <citation type="submission" date="2014-07" db="EMBL/GenBank/DDBJ databases">
        <title>Draft genome sequence of Thalassospira profundimaris S25-3-2.</title>
        <authorList>
            <person name="Lai Q."/>
            <person name="Shao Z."/>
        </authorList>
    </citation>
    <scope>NUCLEOTIDE SEQUENCE [LARGE SCALE GENOMIC DNA]</scope>
    <source>
        <strain evidence="2 3">S25-3-2</strain>
    </source>
</reference>